<evidence type="ECO:0000313" key="2">
    <source>
        <dbReference type="EMBL" id="WKK75198.2"/>
    </source>
</evidence>
<gene>
    <name evidence="2" type="ORF">QYS49_26995</name>
</gene>
<dbReference type="Proteomes" id="UP001230496">
    <property type="component" value="Chromosome"/>
</dbReference>
<accession>A0AA49GC77</accession>
<dbReference type="EMBL" id="CP129971">
    <property type="protein sequence ID" value="WKK75198.2"/>
    <property type="molecule type" value="Genomic_DNA"/>
</dbReference>
<dbReference type="RefSeq" id="WP_308351500.1">
    <property type="nucleotide sequence ID" value="NZ_CP129971.1"/>
</dbReference>
<dbReference type="Pfam" id="PF13448">
    <property type="entry name" value="DUF4114"/>
    <property type="match status" value="1"/>
</dbReference>
<sequence length="242" mass="27479">MKILNTLIILVILSVLTFACKQSEVDPDIPETPDEIIPSDLEPDILEELDSIFPPSKDFTNEYPSLFEESNSLNIVLTKESEVYITFVLEGATLKNSLGYYIYNPSTSTVEVGELDLSILFPHISDDILNQGDMLQLGDQTFPAGTTVGFFLILDGWRTGQVNYENKTFYTDTYLNSEEVQQHVLFQFKNFNSIVLAFEDQFINDERSDKDYNDVVFTVSDNQNNQAITRFNLNGIPTLKKP</sequence>
<evidence type="ECO:0000259" key="1">
    <source>
        <dbReference type="Pfam" id="PF13448"/>
    </source>
</evidence>
<proteinExistence type="predicted"/>
<reference evidence="2 3" key="1">
    <citation type="submission" date="2023-08" db="EMBL/GenBank/DDBJ databases">
        <title>Comparative genomics and taxonomic characterization of three novel marine species of genus Marivirga.</title>
        <authorList>
            <person name="Muhammad N."/>
            <person name="Kim S.-G."/>
        </authorList>
    </citation>
    <scope>NUCLEOTIDE SEQUENCE [LARGE SCALE GENOMIC DNA]</scope>
    <source>
        <strain evidence="2 3">BDSF4-3</strain>
    </source>
</reference>
<name>A0AA49GC77_9BACT</name>
<dbReference type="PROSITE" id="PS51257">
    <property type="entry name" value="PROKAR_LIPOPROTEIN"/>
    <property type="match status" value="1"/>
</dbReference>
<feature type="domain" description="DUF4114" evidence="1">
    <location>
        <begin position="142"/>
        <end position="220"/>
    </location>
</feature>
<dbReference type="InterPro" id="IPR025193">
    <property type="entry name" value="DUF4114"/>
</dbReference>
<keyword evidence="3" id="KW-1185">Reference proteome</keyword>
<dbReference type="AlphaFoldDB" id="A0AA49GC77"/>
<dbReference type="KEGG" id="msaa:QYS49_26995"/>
<organism evidence="2 3">
    <name type="scientific">Marivirga salinarum</name>
    <dbReference type="NCBI Taxonomy" id="3059078"/>
    <lineage>
        <taxon>Bacteria</taxon>
        <taxon>Pseudomonadati</taxon>
        <taxon>Bacteroidota</taxon>
        <taxon>Cytophagia</taxon>
        <taxon>Cytophagales</taxon>
        <taxon>Marivirgaceae</taxon>
        <taxon>Marivirga</taxon>
    </lineage>
</organism>
<protein>
    <submittedName>
        <fullName evidence="2">DUF4114 domain-containing protein</fullName>
    </submittedName>
</protein>
<evidence type="ECO:0000313" key="3">
    <source>
        <dbReference type="Proteomes" id="UP001230496"/>
    </source>
</evidence>